<dbReference type="PANTHER" id="PTHR47485">
    <property type="entry name" value="THYLAKOID LUMENAL 17.4 KDA PROTEIN, CHLOROPLASTIC"/>
    <property type="match status" value="1"/>
</dbReference>
<dbReference type="InterPro" id="IPR001646">
    <property type="entry name" value="5peptide_repeat"/>
</dbReference>
<proteinExistence type="predicted"/>
<evidence type="ECO:0000259" key="2">
    <source>
        <dbReference type="PROSITE" id="PS50181"/>
    </source>
</evidence>
<dbReference type="Gene3D" id="2.160.20.80">
    <property type="entry name" value="E3 ubiquitin-protein ligase SopA"/>
    <property type="match status" value="1"/>
</dbReference>
<sequence length="943" mass="107689">MKTKLNYREFPDLNLVELTRYKRASEAFIRLIHCLEKSLSRTSYFTNKLHSDEAIPSELLIEILALKNPLDNLYAFLFNLWNSDKEICEAEIDLLSKVIASKHGIDDLLFKSQLTSFFDVCKRLRQCITEFGEQRINRKTQVPTHTVGEKQEGHLLTDLYHHLTQFHDLVFATTAQLCPSNTSHRLRSLIYPPLPPSQSILDSLPRELQLMIFSQLDLEDLLTLQTTSQNWSAIAAIAFADRFKKNPAQVIAHLSHAKPEEAYEFINGYRRTSEYKALYSLVAQDMPMSNLEIACYLLTRHDEKLPAITRILETCNDASLSPEIRMQLSLIVKHTPEIKHRLGKSETLSMPQFMSPHQLFDLYLTAFPEGYLNILPSVYFNQINLAGAALSFAPLAHVTIRGRDLSKARLVQADLRYARLASSQLESADLSHANLYHANLKQASLINALLENTRLTGANLSHANLSGASLKKADLRGANLTSAYFMATVMDGADFTGANLSHASFIHVDLRCVDLSQMNLEWSYLHKVRLIPDTVVKSTARLENFFNTFEKMLLNHSEKSRNKLRKQMLKELKSLLINVFLRTKKKRAWVNLVFEYYPPSLFKDDSFLKTNHPFKALFEEFQPIEVKRSTPQINLPLHNDVVSVFAELQNRIITADSDIKVGDLIRQLTQIMRKVPESTNISQISSLSNQHLFLLHVLYYSGLGINERCKPLKPLLVNYPSHSLDEQPRHSCRFASEIFDGELFRLEKLQHIKPDDFTSASLYGDEDFIIKTKKQHKKRVKLGGLWITYTNYLAGGTRYMTFQVETIDFQNKQIQPGFSLDLKPFPNLSTEQFLPLCLGNIIGRMGHDVFIPLTIIPLIRAGFHLKKSLINYIFATQKGPIPQCLSFEVIQPIETEKELAQNLKLENRPPNRRFLPDNPYSLFSTKAIAPLPLAAEESCCLVS</sequence>
<dbReference type="Gene3D" id="1.20.1280.50">
    <property type="match status" value="1"/>
</dbReference>
<dbReference type="CDD" id="cd09917">
    <property type="entry name" value="F-box_SF"/>
    <property type="match status" value="1"/>
</dbReference>
<dbReference type="Pfam" id="PF12937">
    <property type="entry name" value="F-box-like"/>
    <property type="match status" value="1"/>
</dbReference>
<comment type="caution">
    <text evidence="3">The sequence shown here is derived from an EMBL/GenBank/DDBJ whole genome shotgun (WGS) entry which is preliminary data.</text>
</comment>
<evidence type="ECO:0000313" key="3">
    <source>
        <dbReference type="EMBL" id="KTC95710.1"/>
    </source>
</evidence>
<dbReference type="SUPFAM" id="SSF141571">
    <property type="entry name" value="Pentapeptide repeat-like"/>
    <property type="match status" value="1"/>
</dbReference>
<dbReference type="Proteomes" id="UP000054773">
    <property type="component" value="Unassembled WGS sequence"/>
</dbReference>
<evidence type="ECO:0000256" key="1">
    <source>
        <dbReference type="ARBA" id="ARBA00022737"/>
    </source>
</evidence>
<dbReference type="Pfam" id="PF00805">
    <property type="entry name" value="Pentapeptide"/>
    <property type="match status" value="3"/>
</dbReference>
<dbReference type="OrthoDB" id="5630356at2"/>
<dbReference type="InterPro" id="IPR036047">
    <property type="entry name" value="F-box-like_dom_sf"/>
</dbReference>
<dbReference type="STRING" id="448.Lery_2005"/>
<dbReference type="PANTHER" id="PTHR47485:SF1">
    <property type="entry name" value="THYLAKOID LUMENAL 17.4 KDA PROTEIN, CHLOROPLASTIC"/>
    <property type="match status" value="1"/>
</dbReference>
<dbReference type="PATRIC" id="fig|448.7.peg.2103"/>
<keyword evidence="1" id="KW-0677">Repeat</keyword>
<evidence type="ECO:0000313" key="4">
    <source>
        <dbReference type="Proteomes" id="UP000054773"/>
    </source>
</evidence>
<dbReference type="PROSITE" id="PS50181">
    <property type="entry name" value="FBOX"/>
    <property type="match status" value="1"/>
</dbReference>
<reference evidence="3 4" key="1">
    <citation type="submission" date="2015-11" db="EMBL/GenBank/DDBJ databases">
        <title>Genomic analysis of 38 Legionella species identifies large and diverse effector repertoires.</title>
        <authorList>
            <person name="Burstein D."/>
            <person name="Amaro F."/>
            <person name="Zusman T."/>
            <person name="Lifshitz Z."/>
            <person name="Cohen O."/>
            <person name="Gilbert J.A."/>
            <person name="Pupko T."/>
            <person name="Shuman H.A."/>
            <person name="Segal G."/>
        </authorList>
    </citation>
    <scope>NUCLEOTIDE SEQUENCE [LARGE SCALE GENOMIC DNA]</scope>
    <source>
        <strain evidence="3 4">SE-32A-C8</strain>
    </source>
</reference>
<protein>
    <submittedName>
        <fullName evidence="3">Secreted effector protein pipB2</fullName>
    </submittedName>
</protein>
<dbReference type="SUPFAM" id="SSF81383">
    <property type="entry name" value="F-box domain"/>
    <property type="match status" value="1"/>
</dbReference>
<feature type="domain" description="F-box" evidence="2">
    <location>
        <begin position="198"/>
        <end position="246"/>
    </location>
</feature>
<dbReference type="RefSeq" id="WP_058527148.1">
    <property type="nucleotide sequence ID" value="NZ_CAAAHY010000014.1"/>
</dbReference>
<gene>
    <name evidence="3" type="primary">pipB2</name>
    <name evidence="3" type="ORF">Lery_2005</name>
</gene>
<organism evidence="3 4">
    <name type="scientific">Legionella erythra</name>
    <dbReference type="NCBI Taxonomy" id="448"/>
    <lineage>
        <taxon>Bacteria</taxon>
        <taxon>Pseudomonadati</taxon>
        <taxon>Pseudomonadota</taxon>
        <taxon>Gammaproteobacteria</taxon>
        <taxon>Legionellales</taxon>
        <taxon>Legionellaceae</taxon>
        <taxon>Legionella</taxon>
    </lineage>
</organism>
<name>A0A0W0TJH3_LEGER</name>
<accession>A0A0W0TJH3</accession>
<dbReference type="AlphaFoldDB" id="A0A0W0TJH3"/>
<dbReference type="InterPro" id="IPR001810">
    <property type="entry name" value="F-box_dom"/>
</dbReference>
<keyword evidence="4" id="KW-1185">Reference proteome</keyword>
<dbReference type="EMBL" id="LNYA01000032">
    <property type="protein sequence ID" value="KTC95710.1"/>
    <property type="molecule type" value="Genomic_DNA"/>
</dbReference>